<dbReference type="GO" id="GO:0140662">
    <property type="term" value="F:ATP-dependent protein folding chaperone"/>
    <property type="evidence" value="ECO:0007669"/>
    <property type="project" value="InterPro"/>
</dbReference>
<dbReference type="Pfam" id="PF00012">
    <property type="entry name" value="HSP70"/>
    <property type="match status" value="1"/>
</dbReference>
<keyword evidence="5" id="KW-1185">Reference proteome</keyword>
<reference evidence="4" key="1">
    <citation type="journal article" date="2022" name="Plant J.">
        <title>Strategies of tolerance reflected in two North American maple genomes.</title>
        <authorList>
            <person name="McEvoy S.L."/>
            <person name="Sezen U.U."/>
            <person name="Trouern-Trend A."/>
            <person name="McMahon S.M."/>
            <person name="Schaberg P.G."/>
            <person name="Yang J."/>
            <person name="Wegrzyn J.L."/>
            <person name="Swenson N.G."/>
        </authorList>
    </citation>
    <scope>NUCLEOTIDE SEQUENCE</scope>
    <source>
        <strain evidence="4">91603</strain>
    </source>
</reference>
<sequence>MGPVNRALEDVGWKKTNIHEIVFLGGSTIIPKDSITLGRTFLMGRSQNSINPDEVFAYGVVVQGLLVKMVKKQKPNEPVVEDEDDDDDDDDDDKDDEDFEATAMGRGVASRRLTAMTEVRSDGERQLSSLPVSLCSDDEEVRHNDEGSDGDWQQRRHM</sequence>
<feature type="region of interest" description="Disordered" evidence="3">
    <location>
        <begin position="72"/>
        <end position="158"/>
    </location>
</feature>
<dbReference type="InterPro" id="IPR043129">
    <property type="entry name" value="ATPase_NBD"/>
</dbReference>
<keyword evidence="1" id="KW-0547">Nucleotide-binding</keyword>
<evidence type="ECO:0000313" key="4">
    <source>
        <dbReference type="EMBL" id="KAI9180373.1"/>
    </source>
</evidence>
<reference evidence="4" key="2">
    <citation type="submission" date="2023-02" db="EMBL/GenBank/DDBJ databases">
        <authorList>
            <person name="Swenson N.G."/>
            <person name="Wegrzyn J.L."/>
            <person name="Mcevoy S.L."/>
        </authorList>
    </citation>
    <scope>NUCLEOTIDE SEQUENCE</scope>
    <source>
        <strain evidence="4">91603</strain>
        <tissue evidence="4">Leaf</tissue>
    </source>
</reference>
<gene>
    <name evidence="4" type="ORF">LWI28_004177</name>
</gene>
<evidence type="ECO:0000313" key="5">
    <source>
        <dbReference type="Proteomes" id="UP001064489"/>
    </source>
</evidence>
<dbReference type="EMBL" id="JAJSOW010000101">
    <property type="protein sequence ID" value="KAI9180373.1"/>
    <property type="molecule type" value="Genomic_DNA"/>
</dbReference>
<dbReference type="AlphaFoldDB" id="A0AAD5IXQ4"/>
<name>A0AAD5IXQ4_ACENE</name>
<feature type="compositionally biased region" description="Acidic residues" evidence="3">
    <location>
        <begin position="79"/>
        <end position="100"/>
    </location>
</feature>
<dbReference type="Proteomes" id="UP001064489">
    <property type="component" value="Chromosome 4"/>
</dbReference>
<dbReference type="SUPFAM" id="SSF53067">
    <property type="entry name" value="Actin-like ATPase domain"/>
    <property type="match status" value="1"/>
</dbReference>
<evidence type="ECO:0000256" key="2">
    <source>
        <dbReference type="ARBA" id="ARBA00022840"/>
    </source>
</evidence>
<evidence type="ECO:0000256" key="3">
    <source>
        <dbReference type="SAM" id="MobiDB-lite"/>
    </source>
</evidence>
<dbReference type="GO" id="GO:0005524">
    <property type="term" value="F:ATP binding"/>
    <property type="evidence" value="ECO:0007669"/>
    <property type="project" value="UniProtKB-KW"/>
</dbReference>
<accession>A0AAD5IXQ4</accession>
<evidence type="ECO:0000256" key="1">
    <source>
        <dbReference type="ARBA" id="ARBA00022741"/>
    </source>
</evidence>
<organism evidence="4 5">
    <name type="scientific">Acer negundo</name>
    <name type="common">Box elder</name>
    <dbReference type="NCBI Taxonomy" id="4023"/>
    <lineage>
        <taxon>Eukaryota</taxon>
        <taxon>Viridiplantae</taxon>
        <taxon>Streptophyta</taxon>
        <taxon>Embryophyta</taxon>
        <taxon>Tracheophyta</taxon>
        <taxon>Spermatophyta</taxon>
        <taxon>Magnoliopsida</taxon>
        <taxon>eudicotyledons</taxon>
        <taxon>Gunneridae</taxon>
        <taxon>Pentapetalae</taxon>
        <taxon>rosids</taxon>
        <taxon>malvids</taxon>
        <taxon>Sapindales</taxon>
        <taxon>Sapindaceae</taxon>
        <taxon>Hippocastanoideae</taxon>
        <taxon>Acereae</taxon>
        <taxon>Acer</taxon>
    </lineage>
</organism>
<dbReference type="Gene3D" id="3.30.420.40">
    <property type="match status" value="2"/>
</dbReference>
<comment type="caution">
    <text evidence="4">The sequence shown here is derived from an EMBL/GenBank/DDBJ whole genome shotgun (WGS) entry which is preliminary data.</text>
</comment>
<dbReference type="InterPro" id="IPR013126">
    <property type="entry name" value="Hsp_70_fam"/>
</dbReference>
<keyword evidence="2" id="KW-0067">ATP-binding</keyword>
<proteinExistence type="predicted"/>
<protein>
    <submittedName>
        <fullName evidence="4">Uncharacterized protein</fullName>
    </submittedName>
</protein>
<dbReference type="PRINTS" id="PR00301">
    <property type="entry name" value="HEATSHOCK70"/>
</dbReference>